<evidence type="ECO:0000256" key="1">
    <source>
        <dbReference type="SAM" id="MobiDB-lite"/>
    </source>
</evidence>
<feature type="compositionally biased region" description="Low complexity" evidence="1">
    <location>
        <begin position="26"/>
        <end position="50"/>
    </location>
</feature>
<dbReference type="PROSITE" id="PS51257">
    <property type="entry name" value="PROKAR_LIPOPROTEIN"/>
    <property type="match status" value="1"/>
</dbReference>
<comment type="caution">
    <text evidence="2">The sequence shown here is derived from an EMBL/GenBank/DDBJ whole genome shotgun (WGS) entry which is preliminary data.</text>
</comment>
<dbReference type="RefSeq" id="WP_033531019.1">
    <property type="nucleotide sequence ID" value="NZ_JAVRFJ010000010.1"/>
</dbReference>
<name>A0ABU2YXA2_9ACTN</name>
<reference evidence="2" key="1">
    <citation type="submission" date="2024-05" db="EMBL/GenBank/DDBJ databases">
        <title>30 novel species of actinomycetes from the DSMZ collection.</title>
        <authorList>
            <person name="Nouioui I."/>
        </authorList>
    </citation>
    <scope>NUCLEOTIDE SEQUENCE</scope>
    <source>
        <strain evidence="2">DSM 3412</strain>
    </source>
</reference>
<evidence type="ECO:0000313" key="3">
    <source>
        <dbReference type="Proteomes" id="UP001180737"/>
    </source>
</evidence>
<keyword evidence="3" id="KW-1185">Reference proteome</keyword>
<dbReference type="Proteomes" id="UP001180737">
    <property type="component" value="Unassembled WGS sequence"/>
</dbReference>
<accession>A0ABU2YXA2</accession>
<feature type="region of interest" description="Disordered" evidence="1">
    <location>
        <begin position="26"/>
        <end position="73"/>
    </location>
</feature>
<dbReference type="EMBL" id="JAVRFJ010000010">
    <property type="protein sequence ID" value="MDT0568518.1"/>
    <property type="molecule type" value="Genomic_DNA"/>
</dbReference>
<organism evidence="2 3">
    <name type="scientific">Streptomyces gottesmaniae</name>
    <dbReference type="NCBI Taxonomy" id="3075518"/>
    <lineage>
        <taxon>Bacteria</taxon>
        <taxon>Bacillati</taxon>
        <taxon>Actinomycetota</taxon>
        <taxon>Actinomycetes</taxon>
        <taxon>Kitasatosporales</taxon>
        <taxon>Streptomycetaceae</taxon>
        <taxon>Streptomyces</taxon>
    </lineage>
</organism>
<evidence type="ECO:0000313" key="2">
    <source>
        <dbReference type="EMBL" id="MDT0568518.1"/>
    </source>
</evidence>
<gene>
    <name evidence="2" type="ORF">RM704_13745</name>
</gene>
<protein>
    <recommendedName>
        <fullName evidence="4">FMN-binding domain-containing protein</fullName>
    </recommendedName>
</protein>
<proteinExistence type="predicted"/>
<evidence type="ECO:0008006" key="4">
    <source>
        <dbReference type="Google" id="ProtNLM"/>
    </source>
</evidence>
<sequence length="151" mass="15314">MTALSKKTAAAIGISLSAAITGCASTEADNASPPAASNNARSPSASDNAAEPSSSTYEDGEFEAEGRYGNLPSSIGVTVTLADDRITAVKVTPRATDETSLALQKRFAAAVPRLVVGKDIDSVRLDRVAGNSGTPKGFNDALAQIKAEASS</sequence>